<evidence type="ECO:0000313" key="1">
    <source>
        <dbReference type="EMBL" id="CAG9321612.1"/>
    </source>
</evidence>
<proteinExistence type="predicted"/>
<comment type="caution">
    <text evidence="1">The sequence shown here is derived from an EMBL/GenBank/DDBJ whole genome shotgun (WGS) entry which is preliminary data.</text>
</comment>
<dbReference type="Proteomes" id="UP001162131">
    <property type="component" value="Unassembled WGS sequence"/>
</dbReference>
<evidence type="ECO:0000313" key="2">
    <source>
        <dbReference type="Proteomes" id="UP001162131"/>
    </source>
</evidence>
<keyword evidence="2" id="KW-1185">Reference proteome</keyword>
<dbReference type="EMBL" id="CAJZBQ010000028">
    <property type="protein sequence ID" value="CAG9321612.1"/>
    <property type="molecule type" value="Genomic_DNA"/>
</dbReference>
<gene>
    <name evidence="1" type="ORF">BSTOLATCC_MIC28888</name>
</gene>
<name>A0AAU9JL75_9CILI</name>
<sequence length="112" mass="13285">MRSMKKWEQEVQMKIHKDKIKRARYPLRSSTKTLHTTNGSQRISTTGILIGYLREFGLQQHYRVALMLEFGRPRIRRGPTEVRDAYSCWARKCTSFIEDSSRPKRKIQSNAR</sequence>
<protein>
    <submittedName>
        <fullName evidence="1">Uncharacterized protein</fullName>
    </submittedName>
</protein>
<organism evidence="1 2">
    <name type="scientific">Blepharisma stoltei</name>
    <dbReference type="NCBI Taxonomy" id="1481888"/>
    <lineage>
        <taxon>Eukaryota</taxon>
        <taxon>Sar</taxon>
        <taxon>Alveolata</taxon>
        <taxon>Ciliophora</taxon>
        <taxon>Postciliodesmatophora</taxon>
        <taxon>Heterotrichea</taxon>
        <taxon>Heterotrichida</taxon>
        <taxon>Blepharismidae</taxon>
        <taxon>Blepharisma</taxon>
    </lineage>
</organism>
<dbReference type="AlphaFoldDB" id="A0AAU9JL75"/>
<reference evidence="1" key="1">
    <citation type="submission" date="2021-09" db="EMBL/GenBank/DDBJ databases">
        <authorList>
            <consortium name="AG Swart"/>
            <person name="Singh M."/>
            <person name="Singh A."/>
            <person name="Seah K."/>
            <person name="Emmerich C."/>
        </authorList>
    </citation>
    <scope>NUCLEOTIDE SEQUENCE</scope>
    <source>
        <strain evidence="1">ATCC30299</strain>
    </source>
</reference>
<accession>A0AAU9JL75</accession>